<proteinExistence type="inferred from homology"/>
<dbReference type="Pfam" id="PF00899">
    <property type="entry name" value="ThiF"/>
    <property type="match status" value="1"/>
</dbReference>
<dbReference type="Proteomes" id="UP000215355">
    <property type="component" value="Chromosome 1"/>
</dbReference>
<sequence length="344" mass="38029">MDPNFERYQCQIALPGFGNKGQQLLQNAKVLIVGMGGLGCPAAQYLAASGIGTLGLVDDDLISLSNLHRQVLYGPQDIGNWKVEVAAEQLKMQNPEINIISYPIRLTSNNIMDLINEYDLILEGTDNLESKCLINDASVLAGKPLVYGAIYQYEGQVSIWNAKLPDGTYSSNYRDVFHDIENTAVPNCKEGGVIPSLAGIVGCMQANEAIKYLTGMQDILAGKLWIMDTSTGISRIIKLKKSNIQIKALQESNPTIALEEYELHPEKFVLYDVREPDEHEEFNIGGKNLPLNDLHQHLEEFATINAKVILYCMSGKRSKIAARVIKKAYPDLKVYSLKNGLLGL</sequence>
<dbReference type="Gene3D" id="3.40.50.720">
    <property type="entry name" value="NAD(P)-binding Rossmann-like Domain"/>
    <property type="match status" value="1"/>
</dbReference>
<protein>
    <submittedName>
        <fullName evidence="3">Probable adenylyltransferase/sulfurtransferase MoeZ</fullName>
    </submittedName>
</protein>
<evidence type="ECO:0000313" key="3">
    <source>
        <dbReference type="EMBL" id="SNV47887.1"/>
    </source>
</evidence>
<gene>
    <name evidence="3" type="primary">moeZ_3</name>
    <name evidence="3" type="ORF">SAMEA4412673_01440</name>
</gene>
<keyword evidence="3" id="KW-0808">Transferase</keyword>
<dbReference type="AlphaFoldDB" id="A0AAJ5BZP8"/>
<dbReference type="GO" id="GO:0004792">
    <property type="term" value="F:thiosulfate-cyanide sulfurtransferase activity"/>
    <property type="evidence" value="ECO:0007669"/>
    <property type="project" value="TreeGrafter"/>
</dbReference>
<evidence type="ECO:0000313" key="4">
    <source>
        <dbReference type="Proteomes" id="UP000215355"/>
    </source>
</evidence>
<dbReference type="GO" id="GO:0008641">
    <property type="term" value="F:ubiquitin-like modifier activating enzyme activity"/>
    <property type="evidence" value="ECO:0007669"/>
    <property type="project" value="InterPro"/>
</dbReference>
<dbReference type="GO" id="GO:0016779">
    <property type="term" value="F:nucleotidyltransferase activity"/>
    <property type="evidence" value="ECO:0007669"/>
    <property type="project" value="UniProtKB-KW"/>
</dbReference>
<feature type="domain" description="Rhodanese" evidence="2">
    <location>
        <begin position="264"/>
        <end position="343"/>
    </location>
</feature>
<dbReference type="Pfam" id="PF00581">
    <property type="entry name" value="Rhodanese"/>
    <property type="match status" value="1"/>
</dbReference>
<comment type="similarity">
    <text evidence="1">Belongs to the HesA/MoeB/ThiF family.</text>
</comment>
<organism evidence="3 4">
    <name type="scientific">Sphingobacterium mizutaii</name>
    <dbReference type="NCBI Taxonomy" id="1010"/>
    <lineage>
        <taxon>Bacteria</taxon>
        <taxon>Pseudomonadati</taxon>
        <taxon>Bacteroidota</taxon>
        <taxon>Sphingobacteriia</taxon>
        <taxon>Sphingobacteriales</taxon>
        <taxon>Sphingobacteriaceae</taxon>
        <taxon>Sphingobacterium</taxon>
    </lineage>
</organism>
<keyword evidence="3" id="KW-0548">Nucleotidyltransferase</keyword>
<accession>A0AAJ5BZP8</accession>
<dbReference type="InterPro" id="IPR001763">
    <property type="entry name" value="Rhodanese-like_dom"/>
</dbReference>
<evidence type="ECO:0000256" key="1">
    <source>
        <dbReference type="ARBA" id="ARBA00009919"/>
    </source>
</evidence>
<dbReference type="CDD" id="cd00757">
    <property type="entry name" value="ThiF_MoeB_HesA_family"/>
    <property type="match status" value="1"/>
</dbReference>
<dbReference type="RefSeq" id="WP_093095316.1">
    <property type="nucleotide sequence ID" value="NZ_FNGK01000001.1"/>
</dbReference>
<evidence type="ECO:0000259" key="2">
    <source>
        <dbReference type="PROSITE" id="PS50206"/>
    </source>
</evidence>
<dbReference type="Gene3D" id="3.40.250.10">
    <property type="entry name" value="Rhodanese-like domain"/>
    <property type="match status" value="1"/>
</dbReference>
<reference evidence="3 4" key="1">
    <citation type="submission" date="2017-06" db="EMBL/GenBank/DDBJ databases">
        <authorList>
            <consortium name="Pathogen Informatics"/>
        </authorList>
    </citation>
    <scope>NUCLEOTIDE SEQUENCE [LARGE SCALE GENOMIC DNA]</scope>
    <source>
        <strain evidence="3 4">NCTC12149</strain>
    </source>
</reference>
<dbReference type="EMBL" id="LT906468">
    <property type="protein sequence ID" value="SNV47887.1"/>
    <property type="molecule type" value="Genomic_DNA"/>
</dbReference>
<dbReference type="CDD" id="cd00158">
    <property type="entry name" value="RHOD"/>
    <property type="match status" value="1"/>
</dbReference>
<dbReference type="InterPro" id="IPR035985">
    <property type="entry name" value="Ubiquitin-activating_enz"/>
</dbReference>
<dbReference type="InterPro" id="IPR036873">
    <property type="entry name" value="Rhodanese-like_dom_sf"/>
</dbReference>
<dbReference type="SUPFAM" id="SSF69572">
    <property type="entry name" value="Activating enzymes of the ubiquitin-like proteins"/>
    <property type="match status" value="1"/>
</dbReference>
<dbReference type="InterPro" id="IPR045886">
    <property type="entry name" value="ThiF/MoeB/HesA"/>
</dbReference>
<dbReference type="PROSITE" id="PS50206">
    <property type="entry name" value="RHODANESE_3"/>
    <property type="match status" value="1"/>
</dbReference>
<dbReference type="PANTHER" id="PTHR10953:SF102">
    <property type="entry name" value="ADENYLYLTRANSFERASE AND SULFURTRANSFERASE MOCS3"/>
    <property type="match status" value="1"/>
</dbReference>
<dbReference type="KEGG" id="smiz:4412673_01440"/>
<dbReference type="GO" id="GO:0005737">
    <property type="term" value="C:cytoplasm"/>
    <property type="evidence" value="ECO:0007669"/>
    <property type="project" value="TreeGrafter"/>
</dbReference>
<dbReference type="PANTHER" id="PTHR10953">
    <property type="entry name" value="UBIQUITIN-ACTIVATING ENZYME E1"/>
    <property type="match status" value="1"/>
</dbReference>
<dbReference type="FunFam" id="3.40.50.720:FF:000080">
    <property type="entry name" value="Thiazole biosynthesis adenylyltransferase ThiF"/>
    <property type="match status" value="1"/>
</dbReference>
<name>A0AAJ5BZP8_9SPHI</name>
<dbReference type="InterPro" id="IPR000594">
    <property type="entry name" value="ThiF_NAD_FAD-bd"/>
</dbReference>